<reference evidence="1 2" key="1">
    <citation type="journal article" date="2019" name="Sci. Rep.">
        <title>Orb-weaving spider Araneus ventricosus genome elucidates the spidroin gene catalogue.</title>
        <authorList>
            <person name="Kono N."/>
            <person name="Nakamura H."/>
            <person name="Ohtoshi R."/>
            <person name="Moran D.A.P."/>
            <person name="Shinohara A."/>
            <person name="Yoshida Y."/>
            <person name="Fujiwara M."/>
            <person name="Mori M."/>
            <person name="Tomita M."/>
            <person name="Arakawa K."/>
        </authorList>
    </citation>
    <scope>NUCLEOTIDE SEQUENCE [LARGE SCALE GENOMIC DNA]</scope>
</reference>
<dbReference type="OrthoDB" id="7698527at2759"/>
<evidence type="ECO:0008006" key="3">
    <source>
        <dbReference type="Google" id="ProtNLM"/>
    </source>
</evidence>
<organism evidence="1 2">
    <name type="scientific">Araneus ventricosus</name>
    <name type="common">Orbweaver spider</name>
    <name type="synonym">Epeira ventricosa</name>
    <dbReference type="NCBI Taxonomy" id="182803"/>
    <lineage>
        <taxon>Eukaryota</taxon>
        <taxon>Metazoa</taxon>
        <taxon>Ecdysozoa</taxon>
        <taxon>Arthropoda</taxon>
        <taxon>Chelicerata</taxon>
        <taxon>Arachnida</taxon>
        <taxon>Araneae</taxon>
        <taxon>Araneomorphae</taxon>
        <taxon>Entelegynae</taxon>
        <taxon>Araneoidea</taxon>
        <taxon>Araneidae</taxon>
        <taxon>Araneus</taxon>
    </lineage>
</organism>
<evidence type="ECO:0000313" key="1">
    <source>
        <dbReference type="EMBL" id="GBM49649.1"/>
    </source>
</evidence>
<protein>
    <recommendedName>
        <fullName evidence="3">Helitron helicase-like domain-containing protein</fullName>
    </recommendedName>
</protein>
<proteinExistence type="predicted"/>
<dbReference type="Proteomes" id="UP000499080">
    <property type="component" value="Unassembled WGS sequence"/>
</dbReference>
<accession>A0A4Y2GAG8</accession>
<dbReference type="EMBL" id="BGPR01001266">
    <property type="protein sequence ID" value="GBM49649.1"/>
    <property type="molecule type" value="Genomic_DNA"/>
</dbReference>
<dbReference type="AlphaFoldDB" id="A0A4Y2GAG8"/>
<sequence length="78" mass="8933">MGAEVKAPPGNGPYFFRIHGLIYHRIAPLYSNERFKPSDRQLYTFDASEANCRRLENNPSCLSSVMEKLDALFRTINP</sequence>
<evidence type="ECO:0000313" key="2">
    <source>
        <dbReference type="Proteomes" id="UP000499080"/>
    </source>
</evidence>
<gene>
    <name evidence="1" type="ORF">AVEN_3232_1</name>
</gene>
<keyword evidence="2" id="KW-1185">Reference proteome</keyword>
<comment type="caution">
    <text evidence="1">The sequence shown here is derived from an EMBL/GenBank/DDBJ whole genome shotgun (WGS) entry which is preliminary data.</text>
</comment>
<name>A0A4Y2GAG8_ARAVE</name>